<gene>
    <name evidence="1" type="ORF">P153DRAFT_358557</name>
</gene>
<proteinExistence type="predicted"/>
<dbReference type="AlphaFoldDB" id="A0A6A6AA16"/>
<organism evidence="1 2">
    <name type="scientific">Dothidotthia symphoricarpi CBS 119687</name>
    <dbReference type="NCBI Taxonomy" id="1392245"/>
    <lineage>
        <taxon>Eukaryota</taxon>
        <taxon>Fungi</taxon>
        <taxon>Dikarya</taxon>
        <taxon>Ascomycota</taxon>
        <taxon>Pezizomycotina</taxon>
        <taxon>Dothideomycetes</taxon>
        <taxon>Pleosporomycetidae</taxon>
        <taxon>Pleosporales</taxon>
        <taxon>Dothidotthiaceae</taxon>
        <taxon>Dothidotthia</taxon>
    </lineage>
</organism>
<dbReference type="RefSeq" id="XP_033522097.1">
    <property type="nucleotide sequence ID" value="XM_033666811.1"/>
</dbReference>
<sequence>MEAPPIELRSEHDDTTDTENYTWVSLGPCKSYNVYHDPHLHLPKSTSNNQQPQDLEKKAFESLHVDKDRQNVHFHFQGHDRCEARAKPNLWDKGSYFVQKLLQDGSLRLIPHFSEKKARGREEKRDVSSPGTSIGCLGVEREVDMGSKTDDHSLSDTVDEDYPFTTSQPHLHPRSGQYVHASQLSSKFNHSIPRLSPNATYTTWLSDFDRIKQDHVGDKFANVTPAQKRSLEKAIHRRVHQCLINGKYGIPASKPCVACVRRGLTCRVYHPDCYLWVMSGIGGARTQLGWRCALCRLQERGEGCNVQWEGGLEGEVIELRRWKSGGEGKWDDGEGQKVASKEDRIDREKYHELLRELGMHCQDS</sequence>
<evidence type="ECO:0000313" key="1">
    <source>
        <dbReference type="EMBL" id="KAF2127708.1"/>
    </source>
</evidence>
<dbReference type="EMBL" id="ML977510">
    <property type="protein sequence ID" value="KAF2127708.1"/>
    <property type="molecule type" value="Genomic_DNA"/>
</dbReference>
<evidence type="ECO:0000313" key="2">
    <source>
        <dbReference type="Proteomes" id="UP000799771"/>
    </source>
</evidence>
<reference evidence="1" key="1">
    <citation type="journal article" date="2020" name="Stud. Mycol.">
        <title>101 Dothideomycetes genomes: a test case for predicting lifestyles and emergence of pathogens.</title>
        <authorList>
            <person name="Haridas S."/>
            <person name="Albert R."/>
            <person name="Binder M."/>
            <person name="Bloem J."/>
            <person name="Labutti K."/>
            <person name="Salamov A."/>
            <person name="Andreopoulos B."/>
            <person name="Baker S."/>
            <person name="Barry K."/>
            <person name="Bills G."/>
            <person name="Bluhm B."/>
            <person name="Cannon C."/>
            <person name="Castanera R."/>
            <person name="Culley D."/>
            <person name="Daum C."/>
            <person name="Ezra D."/>
            <person name="Gonzalez J."/>
            <person name="Henrissat B."/>
            <person name="Kuo A."/>
            <person name="Liang C."/>
            <person name="Lipzen A."/>
            <person name="Lutzoni F."/>
            <person name="Magnuson J."/>
            <person name="Mondo S."/>
            <person name="Nolan M."/>
            <person name="Ohm R."/>
            <person name="Pangilinan J."/>
            <person name="Park H.-J."/>
            <person name="Ramirez L."/>
            <person name="Alfaro M."/>
            <person name="Sun H."/>
            <person name="Tritt A."/>
            <person name="Yoshinaga Y."/>
            <person name="Zwiers L.-H."/>
            <person name="Turgeon B."/>
            <person name="Goodwin S."/>
            <person name="Spatafora J."/>
            <person name="Crous P."/>
            <person name="Grigoriev I."/>
        </authorList>
    </citation>
    <scope>NUCLEOTIDE SEQUENCE</scope>
    <source>
        <strain evidence="1">CBS 119687</strain>
    </source>
</reference>
<accession>A0A6A6AA16</accession>
<keyword evidence="2" id="KW-1185">Reference proteome</keyword>
<dbReference type="GeneID" id="54407243"/>
<dbReference type="OrthoDB" id="3733663at2759"/>
<protein>
    <submittedName>
        <fullName evidence="1">Uncharacterized protein</fullName>
    </submittedName>
</protein>
<dbReference type="Proteomes" id="UP000799771">
    <property type="component" value="Unassembled WGS sequence"/>
</dbReference>
<name>A0A6A6AA16_9PLEO</name>